<keyword evidence="1" id="KW-0805">Transcription regulation</keyword>
<evidence type="ECO:0000313" key="6">
    <source>
        <dbReference type="Proteomes" id="UP000199569"/>
    </source>
</evidence>
<dbReference type="GO" id="GO:0003677">
    <property type="term" value="F:DNA binding"/>
    <property type="evidence" value="ECO:0007669"/>
    <property type="project" value="UniProtKB-KW"/>
</dbReference>
<accession>A0A1G5HSS4</accession>
<dbReference type="Gene3D" id="1.20.120.530">
    <property type="entry name" value="GntR ligand-binding domain-like"/>
    <property type="match status" value="1"/>
</dbReference>
<name>A0A1G5HSS4_9HYPH</name>
<dbReference type="SUPFAM" id="SSF46785">
    <property type="entry name" value="Winged helix' DNA-binding domain"/>
    <property type="match status" value="1"/>
</dbReference>
<keyword evidence="2 5" id="KW-0238">DNA-binding</keyword>
<dbReference type="EMBL" id="FMVJ01000005">
    <property type="protein sequence ID" value="SCY66846.1"/>
    <property type="molecule type" value="Genomic_DNA"/>
</dbReference>
<proteinExistence type="predicted"/>
<feature type="domain" description="HTH gntR-type" evidence="4">
    <location>
        <begin position="15"/>
        <end position="82"/>
    </location>
</feature>
<dbReference type="InterPro" id="IPR036390">
    <property type="entry name" value="WH_DNA-bd_sf"/>
</dbReference>
<dbReference type="Pfam" id="PF00392">
    <property type="entry name" value="GntR"/>
    <property type="match status" value="1"/>
</dbReference>
<evidence type="ECO:0000313" key="5">
    <source>
        <dbReference type="EMBL" id="SCY66846.1"/>
    </source>
</evidence>
<gene>
    <name evidence="5" type="ORF">SAMN02927923_01895</name>
</gene>
<evidence type="ECO:0000256" key="3">
    <source>
        <dbReference type="ARBA" id="ARBA00023163"/>
    </source>
</evidence>
<dbReference type="Proteomes" id="UP000199569">
    <property type="component" value="Unassembled WGS sequence"/>
</dbReference>
<keyword evidence="6" id="KW-1185">Reference proteome</keyword>
<dbReference type="InterPro" id="IPR008920">
    <property type="entry name" value="TF_FadR/GntR_C"/>
</dbReference>
<evidence type="ECO:0000259" key="4">
    <source>
        <dbReference type="PROSITE" id="PS50949"/>
    </source>
</evidence>
<dbReference type="SMART" id="SM00895">
    <property type="entry name" value="FCD"/>
    <property type="match status" value="1"/>
</dbReference>
<keyword evidence="3" id="KW-0804">Transcription</keyword>
<evidence type="ECO:0000256" key="2">
    <source>
        <dbReference type="ARBA" id="ARBA00023125"/>
    </source>
</evidence>
<dbReference type="GO" id="GO:0003700">
    <property type="term" value="F:DNA-binding transcription factor activity"/>
    <property type="evidence" value="ECO:0007669"/>
    <property type="project" value="InterPro"/>
</dbReference>
<dbReference type="Pfam" id="PF07729">
    <property type="entry name" value="FCD"/>
    <property type="match status" value="1"/>
</dbReference>
<dbReference type="PANTHER" id="PTHR43537">
    <property type="entry name" value="TRANSCRIPTIONAL REGULATOR, GNTR FAMILY"/>
    <property type="match status" value="1"/>
</dbReference>
<dbReference type="SUPFAM" id="SSF48008">
    <property type="entry name" value="GntR ligand-binding domain-like"/>
    <property type="match status" value="1"/>
</dbReference>
<evidence type="ECO:0000256" key="1">
    <source>
        <dbReference type="ARBA" id="ARBA00023015"/>
    </source>
</evidence>
<dbReference type="InterPro" id="IPR011711">
    <property type="entry name" value="GntR_C"/>
</dbReference>
<dbReference type="PANTHER" id="PTHR43537:SF6">
    <property type="entry name" value="HTH-TYPE TRANSCRIPTIONAL REPRESSOR RSPR"/>
    <property type="match status" value="1"/>
</dbReference>
<dbReference type="InterPro" id="IPR036388">
    <property type="entry name" value="WH-like_DNA-bd_sf"/>
</dbReference>
<dbReference type="SMART" id="SM00345">
    <property type="entry name" value="HTH_GNTR"/>
    <property type="match status" value="1"/>
</dbReference>
<dbReference type="OrthoDB" id="9788098at2"/>
<dbReference type="Gene3D" id="1.10.10.10">
    <property type="entry name" value="Winged helix-like DNA-binding domain superfamily/Winged helix DNA-binding domain"/>
    <property type="match status" value="1"/>
</dbReference>
<protein>
    <submittedName>
        <fullName evidence="5">DNA-binding transcriptional regulator, GntR family</fullName>
    </submittedName>
</protein>
<organism evidence="5 6">
    <name type="scientific">Microvirga guangxiensis</name>
    <dbReference type="NCBI Taxonomy" id="549386"/>
    <lineage>
        <taxon>Bacteria</taxon>
        <taxon>Pseudomonadati</taxon>
        <taxon>Pseudomonadota</taxon>
        <taxon>Alphaproteobacteria</taxon>
        <taxon>Hyphomicrobiales</taxon>
        <taxon>Methylobacteriaceae</taxon>
        <taxon>Microvirga</taxon>
    </lineage>
</organism>
<dbReference type="InterPro" id="IPR000524">
    <property type="entry name" value="Tscrpt_reg_HTH_GntR"/>
</dbReference>
<reference evidence="5 6" key="1">
    <citation type="submission" date="2016-10" db="EMBL/GenBank/DDBJ databases">
        <authorList>
            <person name="de Groot N.N."/>
        </authorList>
    </citation>
    <scope>NUCLEOTIDE SEQUENCE [LARGE SCALE GENOMIC DNA]</scope>
    <source>
        <strain evidence="5 6">CGMCC 1.7666</strain>
    </source>
</reference>
<sequence length="242" mass="27064">MTKKRPLAKLDDGREPMARQVTRALRQAIVTMQIAPGEMLSEQDLAERFGVSRSPVREALIKLSEAGLVRVLPQRGTQVVKISRAGVEDARFIREAVECAVVREAALKATPVMLAELNASLTRQRRVQRSASTEEFLSLDEEFHRLLAETAGRPKAWRMIEDVKPQMDRVRFLDMAKAVPRHVVLAQHVLIVNAIKEKDPVAAEAAMHQHLSEILRSLPELAEQHPHLFEPETVASAEVLSA</sequence>
<dbReference type="PRINTS" id="PR00035">
    <property type="entry name" value="HTHGNTR"/>
</dbReference>
<dbReference type="CDD" id="cd07377">
    <property type="entry name" value="WHTH_GntR"/>
    <property type="match status" value="1"/>
</dbReference>
<dbReference type="STRING" id="549386.SAMN02927923_01895"/>
<dbReference type="PROSITE" id="PS50949">
    <property type="entry name" value="HTH_GNTR"/>
    <property type="match status" value="1"/>
</dbReference>
<dbReference type="RefSeq" id="WP_091133713.1">
    <property type="nucleotide sequence ID" value="NZ_FMVJ01000005.1"/>
</dbReference>
<dbReference type="AlphaFoldDB" id="A0A1G5HSS4"/>